<gene>
    <name evidence="9" type="primary">KLK12</name>
</gene>
<comment type="similarity">
    <text evidence="1">Belongs to the peptidase S1 family. Snake venom subfamily.</text>
</comment>
<dbReference type="SMART" id="SM00020">
    <property type="entry name" value="Tryp_SPc"/>
    <property type="match status" value="1"/>
</dbReference>
<evidence type="ECO:0000313" key="10">
    <source>
        <dbReference type="Proteomes" id="UP000002279"/>
    </source>
</evidence>
<feature type="signal peptide" evidence="7">
    <location>
        <begin position="1"/>
        <end position="17"/>
    </location>
</feature>
<dbReference type="Bgee" id="ENSOANG00000050263">
    <property type="expression patterns" value="Expressed in ovary and 3 other cell types or tissues"/>
</dbReference>
<keyword evidence="10" id="KW-1185">Reference proteome</keyword>
<name>A0A6I8PKV1_ORNAN</name>
<keyword evidence="4 6" id="KW-0720">Serine protease</keyword>
<keyword evidence="7" id="KW-0732">Signal</keyword>
<dbReference type="InterPro" id="IPR043504">
    <property type="entry name" value="Peptidase_S1_PA_chymotrypsin"/>
</dbReference>
<dbReference type="Pfam" id="PF00089">
    <property type="entry name" value="Trypsin"/>
    <property type="match status" value="1"/>
</dbReference>
<dbReference type="PANTHER" id="PTHR24271">
    <property type="entry name" value="KALLIKREIN-RELATED"/>
    <property type="match status" value="1"/>
</dbReference>
<evidence type="ECO:0000256" key="1">
    <source>
        <dbReference type="ARBA" id="ARBA00009228"/>
    </source>
</evidence>
<dbReference type="KEGG" id="oaa:107547570"/>
<dbReference type="GeneTree" id="ENSGT01020000230389"/>
<dbReference type="Ensembl" id="ENSOANT00000074906.1">
    <property type="protein sequence ID" value="ENSOANP00000054813.1"/>
    <property type="gene ID" value="ENSOANG00000050263.1"/>
</dbReference>
<dbReference type="PROSITE" id="PS00135">
    <property type="entry name" value="TRYPSIN_SER"/>
    <property type="match status" value="1"/>
</dbReference>
<dbReference type="GO" id="GO:0030141">
    <property type="term" value="C:secretory granule"/>
    <property type="evidence" value="ECO:0000318"/>
    <property type="project" value="GO_Central"/>
</dbReference>
<evidence type="ECO:0000256" key="6">
    <source>
        <dbReference type="RuleBase" id="RU363034"/>
    </source>
</evidence>
<proteinExistence type="inferred from homology"/>
<dbReference type="SUPFAM" id="SSF50494">
    <property type="entry name" value="Trypsin-like serine proteases"/>
    <property type="match status" value="1"/>
</dbReference>
<dbReference type="GeneID" id="107547570"/>
<dbReference type="PRINTS" id="PR00722">
    <property type="entry name" value="CHYMOTRYPSIN"/>
</dbReference>
<dbReference type="InterPro" id="IPR001254">
    <property type="entry name" value="Trypsin_dom"/>
</dbReference>
<dbReference type="GO" id="GO:0004252">
    <property type="term" value="F:serine-type endopeptidase activity"/>
    <property type="evidence" value="ECO:0000318"/>
    <property type="project" value="GO_Central"/>
</dbReference>
<evidence type="ECO:0000313" key="9">
    <source>
        <dbReference type="Ensembl" id="ENSOANP00000054813.1"/>
    </source>
</evidence>
<protein>
    <submittedName>
        <fullName evidence="9">Kallikrein related peptidase 12</fullName>
    </submittedName>
</protein>
<evidence type="ECO:0000256" key="3">
    <source>
        <dbReference type="ARBA" id="ARBA00022801"/>
    </source>
</evidence>
<dbReference type="FunCoup" id="A0A6I8PKV1">
    <property type="interactions" value="52"/>
</dbReference>
<evidence type="ECO:0000256" key="4">
    <source>
        <dbReference type="ARBA" id="ARBA00022825"/>
    </source>
</evidence>
<evidence type="ECO:0000256" key="7">
    <source>
        <dbReference type="SAM" id="SignalP"/>
    </source>
</evidence>
<reference evidence="9" key="2">
    <citation type="submission" date="2025-08" db="UniProtKB">
        <authorList>
            <consortium name="Ensembl"/>
        </authorList>
    </citation>
    <scope>IDENTIFICATION</scope>
    <source>
        <strain evidence="9">Glennie</strain>
    </source>
</reference>
<dbReference type="PANTHER" id="PTHR24271:SF63">
    <property type="entry name" value="KALLIKREIN-12"/>
    <property type="match status" value="1"/>
</dbReference>
<dbReference type="PROSITE" id="PS50240">
    <property type="entry name" value="TRYPSIN_DOM"/>
    <property type="match status" value="1"/>
</dbReference>
<reference evidence="9 10" key="1">
    <citation type="journal article" date="2008" name="Nature">
        <title>Genome analysis of the platypus reveals unique signatures of evolution.</title>
        <authorList>
            <person name="Warren W.C."/>
            <person name="Hillier L.W."/>
            <person name="Marshall Graves J.A."/>
            <person name="Birney E."/>
            <person name="Ponting C.P."/>
            <person name="Grutzner F."/>
            <person name="Belov K."/>
            <person name="Miller W."/>
            <person name="Clarke L."/>
            <person name="Chinwalla A.T."/>
            <person name="Yang S.P."/>
            <person name="Heger A."/>
            <person name="Locke D.P."/>
            <person name="Miethke P."/>
            <person name="Waters P.D."/>
            <person name="Veyrunes F."/>
            <person name="Fulton L."/>
            <person name="Fulton B."/>
            <person name="Graves T."/>
            <person name="Wallis J."/>
            <person name="Puente X.S."/>
            <person name="Lopez-Otin C."/>
            <person name="Ordonez G.R."/>
            <person name="Eichler E.E."/>
            <person name="Chen L."/>
            <person name="Cheng Z."/>
            <person name="Deakin J.E."/>
            <person name="Alsop A."/>
            <person name="Thompson K."/>
            <person name="Kirby P."/>
            <person name="Papenfuss A.T."/>
            <person name="Wakefield M.J."/>
            <person name="Olender T."/>
            <person name="Lancet D."/>
            <person name="Huttley G.A."/>
            <person name="Smit A.F."/>
            <person name="Pask A."/>
            <person name="Temple-Smith P."/>
            <person name="Batzer M.A."/>
            <person name="Walker J.A."/>
            <person name="Konkel M.K."/>
            <person name="Harris R.S."/>
            <person name="Whittington C.M."/>
            <person name="Wong E.S."/>
            <person name="Gemmell N.J."/>
            <person name="Buschiazzo E."/>
            <person name="Vargas Jentzsch I.M."/>
            <person name="Merkel A."/>
            <person name="Schmitz J."/>
            <person name="Zemann A."/>
            <person name="Churakov G."/>
            <person name="Kriegs J.O."/>
            <person name="Brosius J."/>
            <person name="Murchison E.P."/>
            <person name="Sachidanandam R."/>
            <person name="Smith C."/>
            <person name="Hannon G.J."/>
            <person name="Tsend-Ayush E."/>
            <person name="McMillan D."/>
            <person name="Attenborough R."/>
            <person name="Rens W."/>
            <person name="Ferguson-Smith M."/>
            <person name="Lefevre C.M."/>
            <person name="Sharp J.A."/>
            <person name="Nicholas K.R."/>
            <person name="Ray D.A."/>
            <person name="Kube M."/>
            <person name="Reinhardt R."/>
            <person name="Pringle T.H."/>
            <person name="Taylor J."/>
            <person name="Jones R.C."/>
            <person name="Nixon B."/>
            <person name="Dacheux J.L."/>
            <person name="Niwa H."/>
            <person name="Sekita Y."/>
            <person name="Huang X."/>
            <person name="Stark A."/>
            <person name="Kheradpour P."/>
            <person name="Kellis M."/>
            <person name="Flicek P."/>
            <person name="Chen Y."/>
            <person name="Webber C."/>
            <person name="Hardison R."/>
            <person name="Nelson J."/>
            <person name="Hallsworth-Pepin K."/>
            <person name="Delehaunty K."/>
            <person name="Markovic C."/>
            <person name="Minx P."/>
            <person name="Feng Y."/>
            <person name="Kremitzki C."/>
            <person name="Mitreva M."/>
            <person name="Glasscock J."/>
            <person name="Wylie T."/>
            <person name="Wohldmann P."/>
            <person name="Thiru P."/>
            <person name="Nhan M.N."/>
            <person name="Pohl C.S."/>
            <person name="Smith S.M."/>
            <person name="Hou S."/>
            <person name="Nefedov M."/>
            <person name="de Jong P.J."/>
            <person name="Renfree M.B."/>
            <person name="Mardis E.R."/>
            <person name="Wilson R.K."/>
        </authorList>
    </citation>
    <scope>NUCLEOTIDE SEQUENCE [LARGE SCALE GENOMIC DNA]</scope>
    <source>
        <strain evidence="9 10">Glennie</strain>
    </source>
</reference>
<dbReference type="CTD" id="43849"/>
<dbReference type="InterPro" id="IPR033116">
    <property type="entry name" value="TRYPSIN_SER"/>
</dbReference>
<dbReference type="Gene3D" id="2.40.10.10">
    <property type="entry name" value="Trypsin-like serine proteases"/>
    <property type="match status" value="2"/>
</dbReference>
<dbReference type="AlphaFoldDB" id="A0A6I8PKV1"/>
<accession>A0A6I8PKV1</accession>
<dbReference type="FunFam" id="2.40.10.10:FF:000010">
    <property type="entry name" value="Kallikrein related peptidase 11"/>
    <property type="match status" value="1"/>
</dbReference>
<dbReference type="InterPro" id="IPR018114">
    <property type="entry name" value="TRYPSIN_HIS"/>
</dbReference>
<dbReference type="OMA" id="TKCHVSG"/>
<dbReference type="InterPro" id="IPR001314">
    <property type="entry name" value="Peptidase_S1A"/>
</dbReference>
<evidence type="ECO:0000256" key="5">
    <source>
        <dbReference type="ARBA" id="ARBA00023157"/>
    </source>
</evidence>
<dbReference type="OrthoDB" id="10059102at2759"/>
<dbReference type="InterPro" id="IPR009003">
    <property type="entry name" value="Peptidase_S1_PA"/>
</dbReference>
<dbReference type="GO" id="GO:0006508">
    <property type="term" value="P:proteolysis"/>
    <property type="evidence" value="ECO:0007669"/>
    <property type="project" value="UniProtKB-KW"/>
</dbReference>
<feature type="domain" description="Peptidase S1" evidence="8">
    <location>
        <begin position="23"/>
        <end position="247"/>
    </location>
</feature>
<evidence type="ECO:0000256" key="2">
    <source>
        <dbReference type="ARBA" id="ARBA00022670"/>
    </source>
</evidence>
<dbReference type="PROSITE" id="PS00134">
    <property type="entry name" value="TRYPSIN_HIS"/>
    <property type="match status" value="1"/>
</dbReference>
<evidence type="ECO:0000259" key="8">
    <source>
        <dbReference type="PROSITE" id="PS50240"/>
    </source>
</evidence>
<dbReference type="Proteomes" id="UP000002279">
    <property type="component" value="Chromosome 5"/>
</dbReference>
<dbReference type="RefSeq" id="XP_028921753.1">
    <property type="nucleotide sequence ID" value="XM_029065920.1"/>
</dbReference>
<dbReference type="CDD" id="cd00190">
    <property type="entry name" value="Tryp_SPc"/>
    <property type="match status" value="1"/>
</dbReference>
<organism evidence="9 10">
    <name type="scientific">Ornithorhynchus anatinus</name>
    <name type="common">Duckbill platypus</name>
    <dbReference type="NCBI Taxonomy" id="9258"/>
    <lineage>
        <taxon>Eukaryota</taxon>
        <taxon>Metazoa</taxon>
        <taxon>Chordata</taxon>
        <taxon>Craniata</taxon>
        <taxon>Vertebrata</taxon>
        <taxon>Euteleostomi</taxon>
        <taxon>Mammalia</taxon>
        <taxon>Monotremata</taxon>
        <taxon>Ornithorhynchidae</taxon>
        <taxon>Ornithorhynchus</taxon>
    </lineage>
</organism>
<dbReference type="GO" id="GO:0005615">
    <property type="term" value="C:extracellular space"/>
    <property type="evidence" value="ECO:0000318"/>
    <property type="project" value="GO_Central"/>
</dbReference>
<reference evidence="9" key="3">
    <citation type="submission" date="2025-09" db="UniProtKB">
        <authorList>
            <consortium name="Ensembl"/>
        </authorList>
    </citation>
    <scope>IDENTIFICATION</scope>
    <source>
        <strain evidence="9">Glennie</strain>
    </source>
</reference>
<dbReference type="RefSeq" id="XP_028921755.1">
    <property type="nucleotide sequence ID" value="XM_029065922.1"/>
</dbReference>
<keyword evidence="5" id="KW-1015">Disulfide bond</keyword>
<dbReference type="FunFam" id="2.40.10.10:FF:000021">
    <property type="entry name" value="Kallikrein 1"/>
    <property type="match status" value="1"/>
</dbReference>
<keyword evidence="3 6" id="KW-0378">Hydrolase</keyword>
<dbReference type="InParanoid" id="A0A6I8PKV1"/>
<dbReference type="GO" id="GO:0051604">
    <property type="term" value="P:protein maturation"/>
    <property type="evidence" value="ECO:0000318"/>
    <property type="project" value="GO_Central"/>
</dbReference>
<feature type="chain" id="PRO_5026235998" evidence="7">
    <location>
        <begin position="18"/>
        <end position="249"/>
    </location>
</feature>
<keyword evidence="2 6" id="KW-0645">Protease</keyword>
<sequence length="249" mass="27288">MTSSIFLLLLFSLAVQAQFEPKIGNGTECPRNSQPWQVALFEGLNLRCGGVLIHPRWVLTAAHCTRGQYWVRLGEHNLRSLDWTEQIRLSDRSITHPAYMRASGNHDNDIKLLRLATRARITNSVRPLTLPTSCPEPGTRCNVSGWGTTNRPGGAYPDRLQCINIQITPDSECRAAFPGRITENMVCAGGQGGQDACQGDSGGPLVCNGVLRGLVSWGSVGPCGQLGIPGVYTNVCKYLDWIRETIRKN</sequence>